<evidence type="ECO:0000313" key="7">
    <source>
        <dbReference type="Proteomes" id="UP001652564"/>
    </source>
</evidence>
<dbReference type="Gene3D" id="3.40.190.290">
    <property type="match status" value="1"/>
</dbReference>
<feature type="domain" description="HTH lysR-type" evidence="5">
    <location>
        <begin position="1"/>
        <end position="58"/>
    </location>
</feature>
<dbReference type="PROSITE" id="PS50931">
    <property type="entry name" value="HTH_LYSR"/>
    <property type="match status" value="1"/>
</dbReference>
<evidence type="ECO:0000256" key="2">
    <source>
        <dbReference type="ARBA" id="ARBA00023015"/>
    </source>
</evidence>
<reference evidence="6 7" key="1">
    <citation type="submission" date="2022-10" db="EMBL/GenBank/DDBJ databases">
        <title>Defluviimonas sp. nov., isolated from ocean surface sediments.</title>
        <authorList>
            <person name="He W."/>
            <person name="Wang L."/>
            <person name="Zhang D.-F."/>
        </authorList>
    </citation>
    <scope>NUCLEOTIDE SEQUENCE [LARGE SCALE GENOMIC DNA]</scope>
    <source>
        <strain evidence="6 7">WL0050</strain>
    </source>
</reference>
<keyword evidence="3" id="KW-0238">DNA-binding</keyword>
<evidence type="ECO:0000256" key="1">
    <source>
        <dbReference type="ARBA" id="ARBA00009437"/>
    </source>
</evidence>
<evidence type="ECO:0000313" key="6">
    <source>
        <dbReference type="EMBL" id="MCV2873268.1"/>
    </source>
</evidence>
<dbReference type="RefSeq" id="WP_263740472.1">
    <property type="nucleotide sequence ID" value="NZ_JAOWKZ010000003.1"/>
</dbReference>
<evidence type="ECO:0000256" key="3">
    <source>
        <dbReference type="ARBA" id="ARBA00023125"/>
    </source>
</evidence>
<comment type="caution">
    <text evidence="6">The sequence shown here is derived from an EMBL/GenBank/DDBJ whole genome shotgun (WGS) entry which is preliminary data.</text>
</comment>
<keyword evidence="4" id="KW-0804">Transcription</keyword>
<dbReference type="InterPro" id="IPR036388">
    <property type="entry name" value="WH-like_DNA-bd_sf"/>
</dbReference>
<comment type="similarity">
    <text evidence="1">Belongs to the LysR transcriptional regulatory family.</text>
</comment>
<dbReference type="SUPFAM" id="SSF46785">
    <property type="entry name" value="Winged helix' DNA-binding domain"/>
    <property type="match status" value="1"/>
</dbReference>
<name>A0ABT2ZQ40_9RHOB</name>
<evidence type="ECO:0000256" key="4">
    <source>
        <dbReference type="ARBA" id="ARBA00023163"/>
    </source>
</evidence>
<organism evidence="6 7">
    <name type="scientific">Albidovulum litorale</name>
    <dbReference type="NCBI Taxonomy" id="2984134"/>
    <lineage>
        <taxon>Bacteria</taxon>
        <taxon>Pseudomonadati</taxon>
        <taxon>Pseudomonadota</taxon>
        <taxon>Alphaproteobacteria</taxon>
        <taxon>Rhodobacterales</taxon>
        <taxon>Paracoccaceae</taxon>
        <taxon>Albidovulum</taxon>
    </lineage>
</organism>
<dbReference type="Pfam" id="PF00126">
    <property type="entry name" value="HTH_1"/>
    <property type="match status" value="1"/>
</dbReference>
<dbReference type="InterPro" id="IPR036390">
    <property type="entry name" value="WH_DNA-bd_sf"/>
</dbReference>
<dbReference type="PANTHER" id="PTHR30537:SF3">
    <property type="entry name" value="TRANSCRIPTIONAL REGULATORY PROTEIN"/>
    <property type="match status" value="1"/>
</dbReference>
<dbReference type="EMBL" id="JAOWKZ010000003">
    <property type="protein sequence ID" value="MCV2873268.1"/>
    <property type="molecule type" value="Genomic_DNA"/>
</dbReference>
<dbReference type="Pfam" id="PF03466">
    <property type="entry name" value="LysR_substrate"/>
    <property type="match status" value="1"/>
</dbReference>
<dbReference type="Proteomes" id="UP001652564">
    <property type="component" value="Unassembled WGS sequence"/>
</dbReference>
<sequence length="308" mass="34114">MDWSDVRVFLAVYRSGSTLAASRRLCISQPTVTRKIEALETRLGLTLFLRDTRGFHPTHEAKCLLPHAEKLEKAANEFEGAAHQARRPNVQTIRITAPRRNFSPIFSAILSDFSAENPNVRYELISTYQVLDLVAGEADIALRIAPSVADERLICTKLSDVRSTLFASRSYADRRGLPSSPEEFAGHSFVIYDPMPAALFLNRWLVERISPEQIVGRCQDAEAIAASVAAGLGIGPLSISFALDYPDLVRCFEPPEGTGLSSWLAISPEAYRRPEVRAFAAFFAPRFRAAYKAERERAAILQAYVPGA</sequence>
<accession>A0ABT2ZQ40</accession>
<dbReference type="PANTHER" id="PTHR30537">
    <property type="entry name" value="HTH-TYPE TRANSCRIPTIONAL REGULATOR"/>
    <property type="match status" value="1"/>
</dbReference>
<proteinExistence type="inferred from homology"/>
<dbReference type="InterPro" id="IPR000847">
    <property type="entry name" value="LysR_HTH_N"/>
</dbReference>
<dbReference type="Gene3D" id="1.10.10.10">
    <property type="entry name" value="Winged helix-like DNA-binding domain superfamily/Winged helix DNA-binding domain"/>
    <property type="match status" value="1"/>
</dbReference>
<dbReference type="InterPro" id="IPR058163">
    <property type="entry name" value="LysR-type_TF_proteobact-type"/>
</dbReference>
<dbReference type="PRINTS" id="PR00039">
    <property type="entry name" value="HTHLYSR"/>
</dbReference>
<evidence type="ECO:0000259" key="5">
    <source>
        <dbReference type="PROSITE" id="PS50931"/>
    </source>
</evidence>
<dbReference type="InterPro" id="IPR005119">
    <property type="entry name" value="LysR_subst-bd"/>
</dbReference>
<gene>
    <name evidence="6" type="ORF">OEZ71_13290</name>
</gene>
<dbReference type="SUPFAM" id="SSF53850">
    <property type="entry name" value="Periplasmic binding protein-like II"/>
    <property type="match status" value="1"/>
</dbReference>
<protein>
    <submittedName>
        <fullName evidence="6">LysR family transcriptional regulator</fullName>
    </submittedName>
</protein>
<keyword evidence="2" id="KW-0805">Transcription regulation</keyword>
<keyword evidence="7" id="KW-1185">Reference proteome</keyword>